<dbReference type="Proteomes" id="UP000772434">
    <property type="component" value="Unassembled WGS sequence"/>
</dbReference>
<evidence type="ECO:0000313" key="10">
    <source>
        <dbReference type="EMBL" id="KAF9068699.1"/>
    </source>
</evidence>
<dbReference type="GO" id="GO:0051015">
    <property type="term" value="F:actin filament binding"/>
    <property type="evidence" value="ECO:0007669"/>
    <property type="project" value="TreeGrafter"/>
</dbReference>
<feature type="domain" description="ADF-H" evidence="9">
    <location>
        <begin position="6"/>
        <end position="132"/>
    </location>
</feature>
<dbReference type="EMBL" id="JADNRY010000058">
    <property type="protein sequence ID" value="KAF9068699.1"/>
    <property type="molecule type" value="Genomic_DNA"/>
</dbReference>
<name>A0A9P5PMM7_9AGAR</name>
<comment type="caution">
    <text evidence="10">The sequence shown here is derived from an EMBL/GenBank/DDBJ whole genome shotgun (WGS) entry which is preliminary data.</text>
</comment>
<dbReference type="InterPro" id="IPR029006">
    <property type="entry name" value="ADF-H/Gelsolin-like_dom_sf"/>
</dbReference>
<dbReference type="PANTHER" id="PTHR13759:SF1">
    <property type="entry name" value="TWINFILIN"/>
    <property type="match status" value="1"/>
</dbReference>
<keyword evidence="6" id="KW-0206">Cytoskeleton</keyword>
<dbReference type="CDD" id="cd11285">
    <property type="entry name" value="ADF_Twf-N_like"/>
    <property type="match status" value="1"/>
</dbReference>
<evidence type="ECO:0000313" key="11">
    <source>
        <dbReference type="Proteomes" id="UP000772434"/>
    </source>
</evidence>
<dbReference type="PROSITE" id="PS51263">
    <property type="entry name" value="ADF_H"/>
    <property type="match status" value="2"/>
</dbReference>
<comment type="similarity">
    <text evidence="2">Belongs to the actin-binding proteins ADF family. Twinfilin subfamily.</text>
</comment>
<keyword evidence="4" id="KW-0677">Repeat</keyword>
<dbReference type="AlphaFoldDB" id="A0A9P5PMM7"/>
<dbReference type="GO" id="GO:0030042">
    <property type="term" value="P:actin filament depolymerization"/>
    <property type="evidence" value="ECO:0007669"/>
    <property type="project" value="TreeGrafter"/>
</dbReference>
<keyword evidence="3" id="KW-0963">Cytoplasm</keyword>
<evidence type="ECO:0000256" key="8">
    <source>
        <dbReference type="SAM" id="MobiDB-lite"/>
    </source>
</evidence>
<protein>
    <recommendedName>
        <fullName evidence="9">ADF-H domain-containing protein</fullName>
    </recommendedName>
</protein>
<dbReference type="GO" id="GO:0005737">
    <property type="term" value="C:cytoplasm"/>
    <property type="evidence" value="ECO:0007669"/>
    <property type="project" value="TreeGrafter"/>
</dbReference>
<dbReference type="SUPFAM" id="SSF55753">
    <property type="entry name" value="Actin depolymerizing proteins"/>
    <property type="match status" value="2"/>
</dbReference>
<gene>
    <name evidence="10" type="ORF">BDP27DRAFT_1421687</name>
</gene>
<dbReference type="FunFam" id="3.40.20.10:FF:000042">
    <property type="entry name" value="Actin depolymerizing protein"/>
    <property type="match status" value="1"/>
</dbReference>
<comment type="subcellular location">
    <subcellularLocation>
        <location evidence="1">Cytoplasm</location>
        <location evidence="1">Cytoskeleton</location>
    </subcellularLocation>
</comment>
<comment type="subunit">
    <text evidence="7">Interacts with G-actin; ADP-actin form.</text>
</comment>
<reference evidence="10" key="1">
    <citation type="submission" date="2020-11" db="EMBL/GenBank/DDBJ databases">
        <authorList>
            <consortium name="DOE Joint Genome Institute"/>
            <person name="Ahrendt S."/>
            <person name="Riley R."/>
            <person name="Andreopoulos W."/>
            <person name="Labutti K."/>
            <person name="Pangilinan J."/>
            <person name="Ruiz-Duenas F.J."/>
            <person name="Barrasa J.M."/>
            <person name="Sanchez-Garcia M."/>
            <person name="Camarero S."/>
            <person name="Miyauchi S."/>
            <person name="Serrano A."/>
            <person name="Linde D."/>
            <person name="Babiker R."/>
            <person name="Drula E."/>
            <person name="Ayuso-Fernandez I."/>
            <person name="Pacheco R."/>
            <person name="Padilla G."/>
            <person name="Ferreira P."/>
            <person name="Barriuso J."/>
            <person name="Kellner H."/>
            <person name="Castanera R."/>
            <person name="Alfaro M."/>
            <person name="Ramirez L."/>
            <person name="Pisabarro A.G."/>
            <person name="Kuo A."/>
            <person name="Tritt A."/>
            <person name="Lipzen A."/>
            <person name="He G."/>
            <person name="Yan M."/>
            <person name="Ng V."/>
            <person name="Cullen D."/>
            <person name="Martin F."/>
            <person name="Rosso M.-N."/>
            <person name="Henrissat B."/>
            <person name="Hibbett D."/>
            <person name="Martinez A.T."/>
            <person name="Grigoriev I.V."/>
        </authorList>
    </citation>
    <scope>NUCLEOTIDE SEQUENCE</scope>
    <source>
        <strain evidence="10">AH 40177</strain>
    </source>
</reference>
<accession>A0A9P5PMM7</accession>
<dbReference type="InterPro" id="IPR002108">
    <property type="entry name" value="ADF-H"/>
</dbReference>
<keyword evidence="5" id="KW-0009">Actin-binding</keyword>
<organism evidence="10 11">
    <name type="scientific">Rhodocollybia butyracea</name>
    <dbReference type="NCBI Taxonomy" id="206335"/>
    <lineage>
        <taxon>Eukaryota</taxon>
        <taxon>Fungi</taxon>
        <taxon>Dikarya</taxon>
        <taxon>Basidiomycota</taxon>
        <taxon>Agaricomycotina</taxon>
        <taxon>Agaricomycetes</taxon>
        <taxon>Agaricomycetidae</taxon>
        <taxon>Agaricales</taxon>
        <taxon>Marasmiineae</taxon>
        <taxon>Omphalotaceae</taxon>
        <taxon>Rhodocollybia</taxon>
    </lineage>
</organism>
<dbReference type="InterPro" id="IPR028458">
    <property type="entry name" value="Twinfilin"/>
</dbReference>
<keyword evidence="11" id="KW-1185">Reference proteome</keyword>
<evidence type="ECO:0000256" key="2">
    <source>
        <dbReference type="ARBA" id="ARBA00009557"/>
    </source>
</evidence>
<dbReference type="PANTHER" id="PTHR13759">
    <property type="entry name" value="TWINFILIN"/>
    <property type="match status" value="1"/>
</dbReference>
<proteinExistence type="inferred from homology"/>
<evidence type="ECO:0000256" key="7">
    <source>
        <dbReference type="ARBA" id="ARBA00038532"/>
    </source>
</evidence>
<dbReference type="GO" id="GO:0003785">
    <property type="term" value="F:actin monomer binding"/>
    <property type="evidence" value="ECO:0007669"/>
    <property type="project" value="TreeGrafter"/>
</dbReference>
<evidence type="ECO:0000256" key="6">
    <source>
        <dbReference type="ARBA" id="ARBA00023212"/>
    </source>
</evidence>
<evidence type="ECO:0000259" key="9">
    <source>
        <dbReference type="PROSITE" id="PS51263"/>
    </source>
</evidence>
<dbReference type="GO" id="GO:0005884">
    <property type="term" value="C:actin filament"/>
    <property type="evidence" value="ECO:0007669"/>
    <property type="project" value="TreeGrafter"/>
</dbReference>
<feature type="domain" description="ADF-H" evidence="9">
    <location>
        <begin position="173"/>
        <end position="312"/>
    </location>
</feature>
<evidence type="ECO:0000256" key="1">
    <source>
        <dbReference type="ARBA" id="ARBA00004245"/>
    </source>
</evidence>
<dbReference type="Gene3D" id="3.40.20.10">
    <property type="entry name" value="Severin"/>
    <property type="match status" value="2"/>
</dbReference>
<dbReference type="GO" id="GO:0051016">
    <property type="term" value="P:barbed-end actin filament capping"/>
    <property type="evidence" value="ECO:0007669"/>
    <property type="project" value="TreeGrafter"/>
</dbReference>
<sequence length="341" mass="36793">MSATSGIGVSQELISQFSSAVESKSVRFLKVSIQDESLVPDQSVPIEGSLQEDLSMLQDLLLDNVPAYILAKLDEPSPEWLAIYYVPDSAKMLYASTRASLLKSLGSTVFTDSLFATSKSDLTHEAYLSHLKHMAAPKPLSAREQEMADIRAAERSTPTYEGSRARTSIVGTGVGLDWTPEVESAVEDLGKGEEDAIVVITVDSETLTLSSTSSATIESLKSSLPSSEPCYAFFAWSHNHTDPPRREISAIHLLMPSTSPVKHRMVYSSGCSGVFQAAKTLLSSSSSHLNARKIETSDPAELDEAYLKSELALDTMESTATSAGDAARSFARPRGPARKRP</sequence>
<dbReference type="SMART" id="SM00102">
    <property type="entry name" value="ADF"/>
    <property type="match status" value="2"/>
</dbReference>
<evidence type="ECO:0000256" key="4">
    <source>
        <dbReference type="ARBA" id="ARBA00022737"/>
    </source>
</evidence>
<dbReference type="Pfam" id="PF00241">
    <property type="entry name" value="Cofilin_ADF"/>
    <property type="match status" value="2"/>
</dbReference>
<evidence type="ECO:0000256" key="5">
    <source>
        <dbReference type="ARBA" id="ARBA00023203"/>
    </source>
</evidence>
<evidence type="ECO:0000256" key="3">
    <source>
        <dbReference type="ARBA" id="ARBA00022490"/>
    </source>
</evidence>
<feature type="region of interest" description="Disordered" evidence="8">
    <location>
        <begin position="317"/>
        <end position="341"/>
    </location>
</feature>
<dbReference type="OrthoDB" id="10006997at2759"/>